<dbReference type="AlphaFoldDB" id="A0A9P5XZ04"/>
<dbReference type="OrthoDB" id="449091at2759"/>
<evidence type="ECO:0000256" key="1">
    <source>
        <dbReference type="ARBA" id="ARBA00022729"/>
    </source>
</evidence>
<dbReference type="GO" id="GO:0008236">
    <property type="term" value="F:serine-type peptidase activity"/>
    <property type="evidence" value="ECO:0007669"/>
    <property type="project" value="InterPro"/>
</dbReference>
<proteinExistence type="predicted"/>
<sequence length="894" mass="99369">MTMQSTVSTIDARWKLDLSTSWDVLGPFPIHAREQQYISPSFPINLSEPIDLNRSWPSSYADGGRVKWTTMHSHTNGDLEVAFPNIRWKSLRSTEGWAALQHHAVLRTTLTVYPPKDPDPQEVPHLLVNLVQGSYITVIPAGSVERARYLPEWHAGNIYNLERSLPRAINLPSPPSLIHPTTYNVIVSGDYEIRLFGDPNIQGTDIPVQRITLTIALETPFITPVLEPSQDVVCDFVDGWAFGNALGVGIRSISHWWTVESISTDNAKGIQLTLQHQSRLAPTQTRIIPILLSQDRTYEEPKIPIRLTLTSKDRTITVSTFLTIRHLSGWSASTYDTIKATYFFGISTPTAFKVIPPIYQSPNFTVPILALHGAGVDIIDMPFWSDSLARNKHSWIIIPTGRTSWGLDWHGPSATDAWSTIDSLFHILAHRGNWNMWKIAKNSRAVIMGHSNGGQGAWYLASRYPDKAIGVIPAAGYIKSQSYVPLTMSRSAHFIDPALRAILEASLTPDDNDLYLSNLVDTPILAIHGGDDENVPVWHTREASGIIQAYSKDADLVLREDPRQGHWYHTILNNVQVDEFLDRVLDSPEGRMSKHFTLTILVPGEAGSLHGWMINSLAVPGRLGRLHISINVTGIRVITSNVHAFSVDTRLNECTSLHIDNSMISFPPIFDDTLYFEDTGAQTWQVGMLLVIIRNEGDHEGQPPCRLQQILASSGPLVFIIPDLKPSRELTIASRIVHDLQLYHRLDAEIFAESEASSILEGPSWHHSNIIFIGSPSSDLASNILGKRKTSFGIKDSRLILDGRALGEMDEAALFLHPHPAHTADKIMLFILSAGHDPYALERAARLFPIRTGVVGTSWLLVGRYAESIGAAGITGAGIWGRDWTFDRASSWLI</sequence>
<keyword evidence="1" id="KW-0732">Signal</keyword>
<dbReference type="Pfam" id="PF00326">
    <property type="entry name" value="Peptidase_S9"/>
    <property type="match status" value="1"/>
</dbReference>
<comment type="caution">
    <text evidence="3">The sequence shown here is derived from an EMBL/GenBank/DDBJ whole genome shotgun (WGS) entry which is preliminary data.</text>
</comment>
<keyword evidence="4" id="KW-1185">Reference proteome</keyword>
<dbReference type="GO" id="GO:0006508">
    <property type="term" value="P:proteolysis"/>
    <property type="evidence" value="ECO:0007669"/>
    <property type="project" value="InterPro"/>
</dbReference>
<protein>
    <recommendedName>
        <fullName evidence="2">Peptidase S9 prolyl oligopeptidase catalytic domain-containing protein</fullName>
    </recommendedName>
</protein>
<name>A0A9P5XZ04_9AGAR</name>
<dbReference type="InterPro" id="IPR029058">
    <property type="entry name" value="AB_hydrolase_fold"/>
</dbReference>
<dbReference type="PANTHER" id="PTHR43037">
    <property type="entry name" value="UNNAMED PRODUCT-RELATED"/>
    <property type="match status" value="1"/>
</dbReference>
<reference evidence="3" key="1">
    <citation type="submission" date="2020-11" db="EMBL/GenBank/DDBJ databases">
        <authorList>
            <consortium name="DOE Joint Genome Institute"/>
            <person name="Ahrendt S."/>
            <person name="Riley R."/>
            <person name="Andreopoulos W."/>
            <person name="Labutti K."/>
            <person name="Pangilinan J."/>
            <person name="Ruiz-Duenas F.J."/>
            <person name="Barrasa J.M."/>
            <person name="Sanchez-Garcia M."/>
            <person name="Camarero S."/>
            <person name="Miyauchi S."/>
            <person name="Serrano A."/>
            <person name="Linde D."/>
            <person name="Babiker R."/>
            <person name="Drula E."/>
            <person name="Ayuso-Fernandez I."/>
            <person name="Pacheco R."/>
            <person name="Padilla G."/>
            <person name="Ferreira P."/>
            <person name="Barriuso J."/>
            <person name="Kellner H."/>
            <person name="Castanera R."/>
            <person name="Alfaro M."/>
            <person name="Ramirez L."/>
            <person name="Pisabarro A.G."/>
            <person name="Kuo A."/>
            <person name="Tritt A."/>
            <person name="Lipzen A."/>
            <person name="He G."/>
            <person name="Yan M."/>
            <person name="Ng V."/>
            <person name="Cullen D."/>
            <person name="Martin F."/>
            <person name="Rosso M.-N."/>
            <person name="Henrissat B."/>
            <person name="Hibbett D."/>
            <person name="Martinez A.T."/>
            <person name="Grigoriev I.V."/>
        </authorList>
    </citation>
    <scope>NUCLEOTIDE SEQUENCE</scope>
    <source>
        <strain evidence="3">CBS 247.69</strain>
    </source>
</reference>
<dbReference type="Proteomes" id="UP000807353">
    <property type="component" value="Unassembled WGS sequence"/>
</dbReference>
<dbReference type="InterPro" id="IPR001375">
    <property type="entry name" value="Peptidase_S9_cat"/>
</dbReference>
<organism evidence="3 4">
    <name type="scientific">Collybia nuda</name>
    <dbReference type="NCBI Taxonomy" id="64659"/>
    <lineage>
        <taxon>Eukaryota</taxon>
        <taxon>Fungi</taxon>
        <taxon>Dikarya</taxon>
        <taxon>Basidiomycota</taxon>
        <taxon>Agaricomycotina</taxon>
        <taxon>Agaricomycetes</taxon>
        <taxon>Agaricomycetidae</taxon>
        <taxon>Agaricales</taxon>
        <taxon>Tricholomatineae</taxon>
        <taxon>Clitocybaceae</taxon>
        <taxon>Collybia</taxon>
    </lineage>
</organism>
<feature type="domain" description="Peptidase S9 prolyl oligopeptidase catalytic" evidence="2">
    <location>
        <begin position="440"/>
        <end position="575"/>
    </location>
</feature>
<dbReference type="SUPFAM" id="SSF53474">
    <property type="entry name" value="alpha/beta-Hydrolases"/>
    <property type="match status" value="1"/>
</dbReference>
<dbReference type="PANTHER" id="PTHR43037:SF4">
    <property type="entry name" value="PEPTIDASE S9 PROLYL OLIGOPEPTIDASE CATALYTIC DOMAIN-CONTAINING PROTEIN"/>
    <property type="match status" value="1"/>
</dbReference>
<dbReference type="Gene3D" id="3.40.50.1820">
    <property type="entry name" value="alpha/beta hydrolase"/>
    <property type="match status" value="1"/>
</dbReference>
<gene>
    <name evidence="3" type="ORF">BDZ94DRAFT_1199681</name>
</gene>
<accession>A0A9P5XZ04</accession>
<evidence type="ECO:0000259" key="2">
    <source>
        <dbReference type="Pfam" id="PF00326"/>
    </source>
</evidence>
<evidence type="ECO:0000313" key="4">
    <source>
        <dbReference type="Proteomes" id="UP000807353"/>
    </source>
</evidence>
<dbReference type="InterPro" id="IPR050955">
    <property type="entry name" value="Plant_Biomass_Hydrol_Est"/>
</dbReference>
<evidence type="ECO:0000313" key="3">
    <source>
        <dbReference type="EMBL" id="KAF9459360.1"/>
    </source>
</evidence>
<dbReference type="EMBL" id="MU150318">
    <property type="protein sequence ID" value="KAF9459360.1"/>
    <property type="molecule type" value="Genomic_DNA"/>
</dbReference>